<dbReference type="InterPro" id="IPR036890">
    <property type="entry name" value="HATPase_C_sf"/>
</dbReference>
<dbReference type="InterPro" id="IPR005467">
    <property type="entry name" value="His_kinase_dom"/>
</dbReference>
<evidence type="ECO:0000313" key="7">
    <source>
        <dbReference type="EMBL" id="SIQ37170.1"/>
    </source>
</evidence>
<dbReference type="PANTHER" id="PTHR43547">
    <property type="entry name" value="TWO-COMPONENT HISTIDINE KINASE"/>
    <property type="match status" value="1"/>
</dbReference>
<dbReference type="PROSITE" id="PS50109">
    <property type="entry name" value="HIS_KIN"/>
    <property type="match status" value="1"/>
</dbReference>
<dbReference type="Pfam" id="PF02518">
    <property type="entry name" value="HATPase_c"/>
    <property type="match status" value="1"/>
</dbReference>
<evidence type="ECO:0000256" key="3">
    <source>
        <dbReference type="ARBA" id="ARBA00022553"/>
    </source>
</evidence>
<accession>A0A1N6S7Y6</accession>
<evidence type="ECO:0000313" key="8">
    <source>
        <dbReference type="Proteomes" id="UP000241788"/>
    </source>
</evidence>
<dbReference type="GO" id="GO:0000155">
    <property type="term" value="F:phosphorelay sensor kinase activity"/>
    <property type="evidence" value="ECO:0007669"/>
    <property type="project" value="InterPro"/>
</dbReference>
<dbReference type="InterPro" id="IPR004358">
    <property type="entry name" value="Sig_transdc_His_kin-like_C"/>
</dbReference>
<dbReference type="PANTHER" id="PTHR43547:SF2">
    <property type="entry name" value="HYBRID SIGNAL TRANSDUCTION HISTIDINE KINASE C"/>
    <property type="match status" value="1"/>
</dbReference>
<dbReference type="Pfam" id="PF00512">
    <property type="entry name" value="HisKA"/>
    <property type="match status" value="1"/>
</dbReference>
<dbReference type="SUPFAM" id="SSF55874">
    <property type="entry name" value="ATPase domain of HSP90 chaperone/DNA topoisomerase II/histidine kinase"/>
    <property type="match status" value="1"/>
</dbReference>
<keyword evidence="7" id="KW-0418">Kinase</keyword>
<dbReference type="SMART" id="SM00388">
    <property type="entry name" value="HisKA"/>
    <property type="match status" value="1"/>
</dbReference>
<dbReference type="InterPro" id="IPR003594">
    <property type="entry name" value="HATPase_dom"/>
</dbReference>
<sequence length="367" mass="40990">MLVDDQPANLRVVTTLLERQGYHVTTASDGNAALESCHGFKPDLILLDMMMPGMDGFEFMREIKLDPGLMRIPTVFLTAAQDREMLLRAFDAGVVDYVTKPFIPEELLARVNAHIVLKLTRDRLERVAQERQNLVNLVAHDLKNPLTSVLFASEMLMQDDCNPERAPRYLQVIHEATQDAIGYIRSYLETQSRRQHRDQQGPPPVASMSEAVEWLVARYALQLEARGIRITTQVPDRPCKVGIDAMVLRQVAENLVTNVGKYASGGGELDFQIRAGAPGYWQLLVSDRGPGIPAFKQRELFKPFTRLSYDDTDQNSSGLGLSLARQIIMNAGGHLFYEDREGGGSRFVIELPAVNNVIAEVQTEVVA</sequence>
<feature type="domain" description="Histidine kinase" evidence="5">
    <location>
        <begin position="137"/>
        <end position="355"/>
    </location>
</feature>
<dbReference type="InterPro" id="IPR011006">
    <property type="entry name" value="CheY-like_superfamily"/>
</dbReference>
<keyword evidence="3 4" id="KW-0597">Phosphoprotein</keyword>
<evidence type="ECO:0000256" key="1">
    <source>
        <dbReference type="ARBA" id="ARBA00000085"/>
    </source>
</evidence>
<gene>
    <name evidence="7" type="ORF">SAMN05421546_1208</name>
</gene>
<dbReference type="Gene3D" id="1.10.287.130">
    <property type="match status" value="1"/>
</dbReference>
<reference evidence="8" key="1">
    <citation type="submission" date="2017-01" db="EMBL/GenBank/DDBJ databases">
        <authorList>
            <person name="Varghese N."/>
            <person name="Submissions S."/>
        </authorList>
    </citation>
    <scope>NUCLEOTIDE SEQUENCE [LARGE SCALE GENOMIC DNA]</scope>
    <source>
        <strain evidence="8">UM1</strain>
    </source>
</reference>
<dbReference type="SMART" id="SM00387">
    <property type="entry name" value="HATPase_c"/>
    <property type="match status" value="1"/>
</dbReference>
<protein>
    <recommendedName>
        <fullName evidence="2">histidine kinase</fullName>
        <ecNumber evidence="2">2.7.13.3</ecNumber>
    </recommendedName>
</protein>
<dbReference type="Gene3D" id="3.40.50.2300">
    <property type="match status" value="1"/>
</dbReference>
<dbReference type="Proteomes" id="UP000241788">
    <property type="component" value="Unassembled WGS sequence"/>
</dbReference>
<dbReference type="PROSITE" id="PS50110">
    <property type="entry name" value="RESPONSE_REGULATORY"/>
    <property type="match status" value="1"/>
</dbReference>
<proteinExistence type="predicted"/>
<keyword evidence="8" id="KW-1185">Reference proteome</keyword>
<keyword evidence="7" id="KW-0808">Transferase</keyword>
<dbReference type="PRINTS" id="PR00344">
    <property type="entry name" value="BCTRLSENSOR"/>
</dbReference>
<dbReference type="Gene3D" id="3.30.565.10">
    <property type="entry name" value="Histidine kinase-like ATPase, C-terminal domain"/>
    <property type="match status" value="1"/>
</dbReference>
<dbReference type="InterPro" id="IPR003661">
    <property type="entry name" value="HisK_dim/P_dom"/>
</dbReference>
<comment type="catalytic activity">
    <reaction evidence="1">
        <text>ATP + protein L-histidine = ADP + protein N-phospho-L-histidine.</text>
        <dbReference type="EC" id="2.7.13.3"/>
    </reaction>
</comment>
<evidence type="ECO:0000259" key="5">
    <source>
        <dbReference type="PROSITE" id="PS50109"/>
    </source>
</evidence>
<dbReference type="Pfam" id="PF00072">
    <property type="entry name" value="Response_reg"/>
    <property type="match status" value="1"/>
</dbReference>
<feature type="modified residue" description="4-aspartylphosphate" evidence="4">
    <location>
        <position position="48"/>
    </location>
</feature>
<dbReference type="AlphaFoldDB" id="A0A1N6S7Y6"/>
<feature type="domain" description="Response regulatory" evidence="6">
    <location>
        <begin position="1"/>
        <end position="115"/>
    </location>
</feature>
<organism evidence="7 8">
    <name type="scientific">Solilutibacter tolerans</name>
    <dbReference type="NCBI Taxonomy" id="1604334"/>
    <lineage>
        <taxon>Bacteria</taxon>
        <taxon>Pseudomonadati</taxon>
        <taxon>Pseudomonadota</taxon>
        <taxon>Gammaproteobacteria</taxon>
        <taxon>Lysobacterales</taxon>
        <taxon>Lysobacteraceae</taxon>
        <taxon>Solilutibacter</taxon>
    </lineage>
</organism>
<dbReference type="EMBL" id="FTLW01000002">
    <property type="protein sequence ID" value="SIQ37170.1"/>
    <property type="molecule type" value="Genomic_DNA"/>
</dbReference>
<dbReference type="SMART" id="SM00448">
    <property type="entry name" value="REC"/>
    <property type="match status" value="1"/>
</dbReference>
<name>A0A1N6S7Y6_9GAMM</name>
<dbReference type="InterPro" id="IPR001789">
    <property type="entry name" value="Sig_transdc_resp-reg_receiver"/>
</dbReference>
<evidence type="ECO:0000256" key="4">
    <source>
        <dbReference type="PROSITE-ProRule" id="PRU00169"/>
    </source>
</evidence>
<evidence type="ECO:0000259" key="6">
    <source>
        <dbReference type="PROSITE" id="PS50110"/>
    </source>
</evidence>
<dbReference type="EC" id="2.7.13.3" evidence="2"/>
<dbReference type="STRING" id="1604334.SAMN05421546_1208"/>
<evidence type="ECO:0000256" key="2">
    <source>
        <dbReference type="ARBA" id="ARBA00012438"/>
    </source>
</evidence>
<dbReference type="CDD" id="cd00082">
    <property type="entry name" value="HisKA"/>
    <property type="match status" value="1"/>
</dbReference>
<dbReference type="SUPFAM" id="SSF52172">
    <property type="entry name" value="CheY-like"/>
    <property type="match status" value="1"/>
</dbReference>